<comment type="caution">
    <text evidence="2">The sequence shown here is derived from an EMBL/GenBank/DDBJ whole genome shotgun (WGS) entry which is preliminary data.</text>
</comment>
<organism evidence="2 3">
    <name type="scientific">Hymenobacter nitidus</name>
    <dbReference type="NCBI Taxonomy" id="2880929"/>
    <lineage>
        <taxon>Bacteria</taxon>
        <taxon>Pseudomonadati</taxon>
        <taxon>Bacteroidota</taxon>
        <taxon>Cytophagia</taxon>
        <taxon>Cytophagales</taxon>
        <taxon>Hymenobacteraceae</taxon>
        <taxon>Hymenobacter</taxon>
    </lineage>
</organism>
<dbReference type="InterPro" id="IPR010982">
    <property type="entry name" value="Lambda_DNA-bd_dom_sf"/>
</dbReference>
<protein>
    <submittedName>
        <fullName evidence="2">Helix-turn-helix domain-containing protein</fullName>
    </submittedName>
</protein>
<proteinExistence type="predicted"/>
<dbReference type="InterPro" id="IPR001387">
    <property type="entry name" value="Cro/C1-type_HTH"/>
</dbReference>
<name>A0ABS8AHQ0_9BACT</name>
<sequence>MDWIPAKLRTIRQEFKMTQLELAQASGLSQRDISQLENGRKEGLPKEFIQFLHSRGVDLNWLFTDPEQGVADLVGFSGAPRKYLAEENQPQPALVQEDRPSGYGARKQAVAPIPAAAGAATLSMVSSEAQSHYPARYLDPAFYRSLPVFTLALPEVQQGVFRCFQLASAEMLPAFAPQDWVIARADNLAAPLENGAVYVVVTNAQVLVRRVFAHPEQRGKLVLKADAAGSADAVVPLADVVELWSVRGRLSFQVPTSGVAEQKTTSLEANLQDLLARVQRLEAGK</sequence>
<dbReference type="EMBL" id="JAJADQ010000013">
    <property type="protein sequence ID" value="MCB2379965.1"/>
    <property type="molecule type" value="Genomic_DNA"/>
</dbReference>
<keyword evidence="3" id="KW-1185">Reference proteome</keyword>
<feature type="domain" description="HTH cro/C1-type" evidence="1">
    <location>
        <begin position="8"/>
        <end position="62"/>
    </location>
</feature>
<dbReference type="CDD" id="cd00093">
    <property type="entry name" value="HTH_XRE"/>
    <property type="match status" value="1"/>
</dbReference>
<dbReference type="RefSeq" id="WP_226189551.1">
    <property type="nucleotide sequence ID" value="NZ_JAJADQ010000013.1"/>
</dbReference>
<dbReference type="Proteomes" id="UP001165297">
    <property type="component" value="Unassembled WGS sequence"/>
</dbReference>
<reference evidence="2" key="1">
    <citation type="submission" date="2021-10" db="EMBL/GenBank/DDBJ databases">
        <authorList>
            <person name="Dean J.D."/>
            <person name="Kim M.K."/>
            <person name="Newey C.N."/>
            <person name="Stoker T.S."/>
            <person name="Thompson D.W."/>
            <person name="Grose J.H."/>
        </authorList>
    </citation>
    <scope>NUCLEOTIDE SEQUENCE</scope>
    <source>
        <strain evidence="2">BT635</strain>
    </source>
</reference>
<accession>A0ABS8AHQ0</accession>
<dbReference type="SMART" id="SM00530">
    <property type="entry name" value="HTH_XRE"/>
    <property type="match status" value="1"/>
</dbReference>
<dbReference type="Pfam" id="PF12844">
    <property type="entry name" value="HTH_19"/>
    <property type="match status" value="1"/>
</dbReference>
<evidence type="ECO:0000313" key="3">
    <source>
        <dbReference type="Proteomes" id="UP001165297"/>
    </source>
</evidence>
<evidence type="ECO:0000313" key="2">
    <source>
        <dbReference type="EMBL" id="MCB2379965.1"/>
    </source>
</evidence>
<dbReference type="Gene3D" id="1.10.260.40">
    <property type="entry name" value="lambda repressor-like DNA-binding domains"/>
    <property type="match status" value="1"/>
</dbReference>
<dbReference type="SUPFAM" id="SSF47413">
    <property type="entry name" value="lambda repressor-like DNA-binding domains"/>
    <property type="match status" value="1"/>
</dbReference>
<evidence type="ECO:0000259" key="1">
    <source>
        <dbReference type="PROSITE" id="PS50943"/>
    </source>
</evidence>
<dbReference type="PROSITE" id="PS50943">
    <property type="entry name" value="HTH_CROC1"/>
    <property type="match status" value="1"/>
</dbReference>
<gene>
    <name evidence="2" type="ORF">LGH70_20390</name>
</gene>